<gene>
    <name evidence="1" type="ORF">SVUK_LOCUS1861</name>
</gene>
<sequence>MAPVVVTTYSGYRIAKYNRGLPFNRVSQAEKVFDVSGSLDAQLSVEHDATDPGVRQLIDGTLIIRGDKVPSWNVGGVGIVVHLFAVHHVDSIEIILPRLAIFRLRPLHQKTITIIRCHSSTSAAEGLVGTYTPHDFFMATSTS</sequence>
<dbReference type="OrthoDB" id="5854880at2759"/>
<protein>
    <submittedName>
        <fullName evidence="1">Uncharacterized protein</fullName>
    </submittedName>
</protein>
<organism evidence="1 2">
    <name type="scientific">Strongylus vulgaris</name>
    <name type="common">Blood worm</name>
    <dbReference type="NCBI Taxonomy" id="40348"/>
    <lineage>
        <taxon>Eukaryota</taxon>
        <taxon>Metazoa</taxon>
        <taxon>Ecdysozoa</taxon>
        <taxon>Nematoda</taxon>
        <taxon>Chromadorea</taxon>
        <taxon>Rhabditida</taxon>
        <taxon>Rhabditina</taxon>
        <taxon>Rhabditomorpha</taxon>
        <taxon>Strongyloidea</taxon>
        <taxon>Strongylidae</taxon>
        <taxon>Strongylus</taxon>
    </lineage>
</organism>
<dbReference type="EMBL" id="UYYB01003927">
    <property type="protein sequence ID" value="VDM66863.1"/>
    <property type="molecule type" value="Genomic_DNA"/>
</dbReference>
<evidence type="ECO:0000313" key="2">
    <source>
        <dbReference type="Proteomes" id="UP000270094"/>
    </source>
</evidence>
<proteinExistence type="predicted"/>
<reference evidence="1 2" key="1">
    <citation type="submission" date="2018-11" db="EMBL/GenBank/DDBJ databases">
        <authorList>
            <consortium name="Pathogen Informatics"/>
        </authorList>
    </citation>
    <scope>NUCLEOTIDE SEQUENCE [LARGE SCALE GENOMIC DNA]</scope>
</reference>
<accession>A0A3P7IG76</accession>
<dbReference type="AlphaFoldDB" id="A0A3P7IG76"/>
<keyword evidence="2" id="KW-1185">Reference proteome</keyword>
<name>A0A3P7IG76_STRVU</name>
<evidence type="ECO:0000313" key="1">
    <source>
        <dbReference type="EMBL" id="VDM66863.1"/>
    </source>
</evidence>
<dbReference type="Proteomes" id="UP000270094">
    <property type="component" value="Unassembled WGS sequence"/>
</dbReference>